<accession>A0A0R2KHK2</accession>
<sequence>MQELVIIKNNKETQEASEFLKNGAVYNVLLDKLPTGKLIVTESVSLERDPNVKGTIYKSVYNDNRKGVFSVSEGTNNELGFEKEDLEKIISKVVLDSEENKVELKEIK</sequence>
<comment type="caution">
    <text evidence="1">The sequence shown here is derived from an EMBL/GenBank/DDBJ whole genome shotgun (WGS) entry which is preliminary data.</text>
</comment>
<evidence type="ECO:0000313" key="1">
    <source>
        <dbReference type="EMBL" id="KRN88747.1"/>
    </source>
</evidence>
<proteinExistence type="predicted"/>
<evidence type="ECO:0000313" key="2">
    <source>
        <dbReference type="Proteomes" id="UP000051500"/>
    </source>
</evidence>
<name>A0A0R2KHK2_9LACO</name>
<dbReference type="Proteomes" id="UP000051500">
    <property type="component" value="Unassembled WGS sequence"/>
</dbReference>
<dbReference type="STRING" id="1122146.IV53_GL000715"/>
<gene>
    <name evidence="1" type="ORF">IV53_GL000715</name>
</gene>
<reference evidence="1 2" key="1">
    <citation type="journal article" date="2015" name="Genome Announc.">
        <title>Expanding the biotechnology potential of lactobacilli through comparative genomics of 213 strains and associated genera.</title>
        <authorList>
            <person name="Sun Z."/>
            <person name="Harris H.M."/>
            <person name="McCann A."/>
            <person name="Guo C."/>
            <person name="Argimon S."/>
            <person name="Zhang W."/>
            <person name="Yang X."/>
            <person name="Jeffery I.B."/>
            <person name="Cooney J.C."/>
            <person name="Kagawa T.F."/>
            <person name="Liu W."/>
            <person name="Song Y."/>
            <person name="Salvetti E."/>
            <person name="Wrobel A."/>
            <person name="Rasinkangas P."/>
            <person name="Parkhill J."/>
            <person name="Rea M.C."/>
            <person name="O'Sullivan O."/>
            <person name="Ritari J."/>
            <person name="Douillard F.P."/>
            <person name="Paul Ross R."/>
            <person name="Yang R."/>
            <person name="Briner A.E."/>
            <person name="Felis G.E."/>
            <person name="de Vos W.M."/>
            <person name="Barrangou R."/>
            <person name="Klaenhammer T.R."/>
            <person name="Caufield P.W."/>
            <person name="Cui Y."/>
            <person name="Zhang H."/>
            <person name="O'Toole P.W."/>
        </authorList>
    </citation>
    <scope>NUCLEOTIDE SEQUENCE [LARGE SCALE GENOMIC DNA]</scope>
    <source>
        <strain evidence="1 2">DSM 22408</strain>
    </source>
</reference>
<dbReference type="EMBL" id="JQBZ01000025">
    <property type="protein sequence ID" value="KRN88747.1"/>
    <property type="molecule type" value="Genomic_DNA"/>
</dbReference>
<protein>
    <submittedName>
        <fullName evidence="1">Uncharacterized protein</fullName>
    </submittedName>
</protein>
<dbReference type="PATRIC" id="fig|1122146.4.peg.745"/>
<dbReference type="RefSeq" id="WP_027107157.1">
    <property type="nucleotide sequence ID" value="NZ_JQBZ01000025.1"/>
</dbReference>
<organism evidence="1 2">
    <name type="scientific">Ligilactobacillus ceti DSM 22408</name>
    <dbReference type="NCBI Taxonomy" id="1122146"/>
    <lineage>
        <taxon>Bacteria</taxon>
        <taxon>Bacillati</taxon>
        <taxon>Bacillota</taxon>
        <taxon>Bacilli</taxon>
        <taxon>Lactobacillales</taxon>
        <taxon>Lactobacillaceae</taxon>
        <taxon>Ligilactobacillus</taxon>
    </lineage>
</organism>
<dbReference type="AlphaFoldDB" id="A0A0R2KHK2"/>
<keyword evidence="2" id="KW-1185">Reference proteome</keyword>